<dbReference type="RefSeq" id="WP_086901084.1">
    <property type="nucleotide sequence ID" value="NZ_CP021358.1"/>
</dbReference>
<dbReference type="GO" id="GO:0047355">
    <property type="term" value="F:CDP-glycerol glycerophosphotransferase activity"/>
    <property type="evidence" value="ECO:0007669"/>
    <property type="project" value="InterPro"/>
</dbReference>
<dbReference type="InterPro" id="IPR001173">
    <property type="entry name" value="Glyco_trans_2-like"/>
</dbReference>
<dbReference type="KEGG" id="kma:B9H00_13495"/>
<name>A0A240USC6_9GAMM</name>
<dbReference type="SUPFAM" id="SSF53448">
    <property type="entry name" value="Nucleotide-diphospho-sugar transferases"/>
    <property type="match status" value="1"/>
</dbReference>
<accession>A0A240USC6</accession>
<protein>
    <submittedName>
        <fullName evidence="1">Uncharacterized protein</fullName>
    </submittedName>
</protein>
<gene>
    <name evidence="1" type="ORF">B9H00_13495</name>
</gene>
<dbReference type="InterPro" id="IPR043148">
    <property type="entry name" value="TagF_C"/>
</dbReference>
<dbReference type="Pfam" id="PF00535">
    <property type="entry name" value="Glycos_transf_2"/>
    <property type="match status" value="1"/>
</dbReference>
<reference evidence="1 2" key="1">
    <citation type="submission" date="2017-05" db="EMBL/GenBank/DDBJ databases">
        <authorList>
            <person name="Song R."/>
            <person name="Chenine A.L."/>
            <person name="Ruprecht R.M."/>
        </authorList>
    </citation>
    <scope>NUCLEOTIDE SEQUENCE [LARGE SCALE GENOMIC DNA]</scope>
    <source>
        <strain evidence="1">SW32</strain>
    </source>
</reference>
<proteinExistence type="predicted"/>
<evidence type="ECO:0000313" key="1">
    <source>
        <dbReference type="EMBL" id="ART63942.1"/>
    </source>
</evidence>
<dbReference type="GO" id="GO:0016020">
    <property type="term" value="C:membrane"/>
    <property type="evidence" value="ECO:0007669"/>
    <property type="project" value="InterPro"/>
</dbReference>
<dbReference type="InterPro" id="IPR007554">
    <property type="entry name" value="Glycerophosphate_synth"/>
</dbReference>
<dbReference type="CDD" id="cd00761">
    <property type="entry name" value="Glyco_tranf_GTA_type"/>
    <property type="match status" value="1"/>
</dbReference>
<dbReference type="PANTHER" id="PTHR22916">
    <property type="entry name" value="GLYCOSYLTRANSFERASE"/>
    <property type="match status" value="1"/>
</dbReference>
<keyword evidence="2" id="KW-1185">Reference proteome</keyword>
<dbReference type="Gene3D" id="3.40.50.12580">
    <property type="match status" value="1"/>
</dbReference>
<dbReference type="SUPFAM" id="SSF53756">
    <property type="entry name" value="UDP-Glycosyltransferase/glycogen phosphorylase"/>
    <property type="match status" value="1"/>
</dbReference>
<dbReference type="AlphaFoldDB" id="A0A240USC6"/>
<dbReference type="Proteomes" id="UP000194457">
    <property type="component" value="Chromosome"/>
</dbReference>
<dbReference type="InterPro" id="IPR029044">
    <property type="entry name" value="Nucleotide-diphossugar_trans"/>
</dbReference>
<dbReference type="EMBL" id="CP021358">
    <property type="protein sequence ID" value="ART63942.1"/>
    <property type="molecule type" value="Genomic_DNA"/>
</dbReference>
<sequence length="884" mass="104107">MLQKSYSNFIKNKRKRKRGEKLKNYFNSEQVYDEVCKGKKRIAPKGFSVSIIIAMYNSEEDIDVCLTSLVNQTIEFKQCIEVILVDDGSTDSTQKKCEKWVCEYPENIFYYKQSNQGVAGARNFGIDKATKEWLSFIDSDDFVNGKYFEEICALLNKHVENQPDIISCNVLVFKDGKDEISASHPLNYKYREGGMIVNIDHCSSHAVQLFANSCLVKNNVVKNNNIIFPDIKPSFEDGYFINHYMLVSNKLMILSPRSKYFYRKKENSQSLISTSWDKKERYNEQIKGYLSLCKLAMKLQGSVPDRIQKVVAYDLMWHFKHSVGNEKKISFLSDEDKYQYKLLLKEAFKYVNQENIRFIERFNFGLFYEYGIYNFAFSEIDASEINILDVDGQQNVKYRYFTNEKDFKIYPVVLGQKLVPVHEKIKQSNFLGEVFAFEHIAWVNVGDRDYISFEDSNKKVKPVKIGRNPNSKKMDGVFCNQIKRFYRKNKINDKAFEVSKKFYRKASSTFLSQKFDSCWLFMDRDTQADDNAEYFYEFVSKNKQENIWFVLRKNSFDWKRLKEKGFKLIEYGSISHKLALLKCEFLISSHADEYIINVMPQKFYKDILKYKFIFLQHGVIKHDMSSWLNNKNISLFVTSTADEFCSIAGDFNSYNFTKKEVALTGLPRHDCLYKKKKRDDKSRIVIMPTWRKGIVGKTIGLTNERHYNNDFINTEYFCEWNKFFKSEFLKKMAFQDIEVILFMHANIEPYVAEFDTSNVKVLRHGDVDSMQDLFVDSDLMITDYSSVAFEMAFLQKPVIYYQFDRLSVYSGESLYVEGYFNFENHGFGPVLTEQAQLEESVANYLENDFKIDDKYIGRMKKTFPYEKGKACERVYQEIVKRRSQ</sequence>
<dbReference type="GO" id="GO:0016758">
    <property type="term" value="F:hexosyltransferase activity"/>
    <property type="evidence" value="ECO:0007669"/>
    <property type="project" value="UniProtKB-ARBA"/>
</dbReference>
<organism evidence="1 2">
    <name type="scientific">Kushneria marisflavi</name>
    <dbReference type="NCBI Taxonomy" id="157779"/>
    <lineage>
        <taxon>Bacteria</taxon>
        <taxon>Pseudomonadati</taxon>
        <taxon>Pseudomonadota</taxon>
        <taxon>Gammaproteobacteria</taxon>
        <taxon>Oceanospirillales</taxon>
        <taxon>Halomonadaceae</taxon>
        <taxon>Kushneria</taxon>
    </lineage>
</organism>
<dbReference type="Gene3D" id="3.90.550.10">
    <property type="entry name" value="Spore Coat Polysaccharide Biosynthesis Protein SpsA, Chain A"/>
    <property type="match status" value="1"/>
</dbReference>
<dbReference type="Pfam" id="PF04464">
    <property type="entry name" value="Glyphos_transf"/>
    <property type="match status" value="1"/>
</dbReference>
<dbReference type="OrthoDB" id="9801954at2"/>
<evidence type="ECO:0000313" key="2">
    <source>
        <dbReference type="Proteomes" id="UP000194457"/>
    </source>
</evidence>